<evidence type="ECO:0000313" key="2">
    <source>
        <dbReference type="Proteomes" id="UP001597106"/>
    </source>
</evidence>
<gene>
    <name evidence="1" type="ORF">ACFQ1T_11210</name>
</gene>
<name>A0ABW3GNZ6_9PROT</name>
<reference evidence="2" key="1">
    <citation type="journal article" date="2019" name="Int. J. Syst. Evol. Microbiol.">
        <title>The Global Catalogue of Microorganisms (GCM) 10K type strain sequencing project: providing services to taxonomists for standard genome sequencing and annotation.</title>
        <authorList>
            <consortium name="The Broad Institute Genomics Platform"/>
            <consortium name="The Broad Institute Genome Sequencing Center for Infectious Disease"/>
            <person name="Wu L."/>
            <person name="Ma J."/>
        </authorList>
    </citation>
    <scope>NUCLEOTIDE SEQUENCE [LARGE SCALE GENOMIC DNA]</scope>
    <source>
        <strain evidence="2">CCUG 59685</strain>
    </source>
</reference>
<accession>A0ABW3GNZ6</accession>
<keyword evidence="2" id="KW-1185">Reference proteome</keyword>
<comment type="caution">
    <text evidence="1">The sequence shown here is derived from an EMBL/GenBank/DDBJ whole genome shotgun (WGS) entry which is preliminary data.</text>
</comment>
<evidence type="ECO:0008006" key="3">
    <source>
        <dbReference type="Google" id="ProtNLM"/>
    </source>
</evidence>
<dbReference type="RefSeq" id="WP_379076636.1">
    <property type="nucleotide sequence ID" value="NZ_JBHTJW010000002.1"/>
</dbReference>
<evidence type="ECO:0000313" key="1">
    <source>
        <dbReference type="EMBL" id="MFD0930344.1"/>
    </source>
</evidence>
<organism evidence="1 2">
    <name type="scientific">Methylophilus glucosoxydans</name>
    <dbReference type="NCBI Taxonomy" id="752553"/>
    <lineage>
        <taxon>Bacteria</taxon>
        <taxon>Pseudomonadati</taxon>
        <taxon>Pseudomonadota</taxon>
        <taxon>Betaproteobacteria</taxon>
        <taxon>Nitrosomonadales</taxon>
        <taxon>Methylophilaceae</taxon>
        <taxon>Methylophilus</taxon>
    </lineage>
</organism>
<sequence>MLNHYIRTRLNQWLLGALLAVLLFFVFAQQHAIAHAISHLSEEINHTLKHDKTSQDNLCEECLCLDNLPDTLLPGRPLLLHAPDLVTSAQTSNTVLHTKPSYRRYAARAPPLFV</sequence>
<dbReference type="EMBL" id="JBHTJW010000002">
    <property type="protein sequence ID" value="MFD0930344.1"/>
    <property type="molecule type" value="Genomic_DNA"/>
</dbReference>
<protein>
    <recommendedName>
        <fullName evidence="3">DUF2946 domain-containing protein</fullName>
    </recommendedName>
</protein>
<dbReference type="Proteomes" id="UP001597106">
    <property type="component" value="Unassembled WGS sequence"/>
</dbReference>
<proteinExistence type="predicted"/>